<evidence type="ECO:0000313" key="2">
    <source>
        <dbReference type="Proteomes" id="UP000831701"/>
    </source>
</evidence>
<reference evidence="1" key="1">
    <citation type="submission" date="2022-04" db="EMBL/GenBank/DDBJ databases">
        <title>Jade perch genome.</title>
        <authorList>
            <person name="Chao B."/>
        </authorList>
    </citation>
    <scope>NUCLEOTIDE SEQUENCE</scope>
    <source>
        <strain evidence="1">CB-2022</strain>
    </source>
</reference>
<organism evidence="1 2">
    <name type="scientific">Scortum barcoo</name>
    <name type="common">barcoo grunter</name>
    <dbReference type="NCBI Taxonomy" id="214431"/>
    <lineage>
        <taxon>Eukaryota</taxon>
        <taxon>Metazoa</taxon>
        <taxon>Chordata</taxon>
        <taxon>Craniata</taxon>
        <taxon>Vertebrata</taxon>
        <taxon>Euteleostomi</taxon>
        <taxon>Actinopterygii</taxon>
        <taxon>Neopterygii</taxon>
        <taxon>Teleostei</taxon>
        <taxon>Neoteleostei</taxon>
        <taxon>Acanthomorphata</taxon>
        <taxon>Eupercaria</taxon>
        <taxon>Centrarchiformes</taxon>
        <taxon>Terapontoidei</taxon>
        <taxon>Terapontidae</taxon>
        <taxon>Scortum</taxon>
    </lineage>
</organism>
<feature type="non-terminal residue" evidence="1">
    <location>
        <position position="1"/>
    </location>
</feature>
<sequence>RSPLTERLSPHPPTADSPGLLQQVTAHSPELLQHSPVTAHSPELLQQVTTHSPELLQQVTAHSPELLQQVTTHSPELLIVMASENMETNAGNDEEAPPSDTNEHDYAHTAAGDFNVTSAEESPSFSGAPAADGGVTPQESFSAPAEPEQSVPELHALPVEPPEPAVGAEVDCPGGIDMEAATLPPMTVEDLQPAAAPELAVGAPRGGGRRRPKRPEDKNCCCCRAEFERQGRSFNRRAVYTFTTPDTVQWAFPGCTVNDKSFLCEICAQMIRTKGKRKQSGKRALWLKPPASRQSEVRDRKKKGRRMGKKSKAAQLVSKSCYKAAFKMLWSAKGARKPMMEFWSKQLKEEMKALTRQTDNPFHQKVSSRKPLSSFPWRHCLDWAQEKAPLVTSCLTSLFPDLNALSKSSHQLSEEQAQTLLERRTVVALSIPLFTRNIWKNNFLQAALGAELRLQGCSSSALDALNTMGLCQNKDTVRLLLHRLRNGRKTPTQNGRQRMRIKNEHMQDEQMSDVEEDDIEEEEEESEEEEEEEEEDDDDEDDEDEEEEELEQVEVGLEEEEVEEEEVQDGLQEEDEEDEEDHAAEEKAEMEKRRRKKAKKQRKEEKRKERGKRKLKEREQQQEEEEEDDDNEESEQKKKRVVVVVRLGLLKGHSEVGRSDLSAP</sequence>
<keyword evidence="2" id="KW-1185">Reference proteome</keyword>
<dbReference type="EMBL" id="CM041537">
    <property type="protein sequence ID" value="KAI3369754.1"/>
    <property type="molecule type" value="Genomic_DNA"/>
</dbReference>
<comment type="caution">
    <text evidence="1">The sequence shown here is derived from an EMBL/GenBank/DDBJ whole genome shotgun (WGS) entry which is preliminary data.</text>
</comment>
<protein>
    <submittedName>
        <fullName evidence="1">Uncharacterized protein</fullName>
    </submittedName>
</protein>
<accession>A0ACB8WPL1</accession>
<dbReference type="Proteomes" id="UP000831701">
    <property type="component" value="Chromosome 7"/>
</dbReference>
<gene>
    <name evidence="1" type="ORF">L3Q82_024577</name>
</gene>
<evidence type="ECO:0000313" key="1">
    <source>
        <dbReference type="EMBL" id="KAI3369754.1"/>
    </source>
</evidence>
<name>A0ACB8WPL1_9TELE</name>
<proteinExistence type="predicted"/>